<dbReference type="Pfam" id="PF23338">
    <property type="entry name" value="PTHB1_hp"/>
    <property type="match status" value="1"/>
</dbReference>
<organism evidence="5 6">
    <name type="scientific">Cotesia congregata</name>
    <name type="common">Parasitoid wasp</name>
    <name type="synonym">Apanteles congregatus</name>
    <dbReference type="NCBI Taxonomy" id="51543"/>
    <lineage>
        <taxon>Eukaryota</taxon>
        <taxon>Metazoa</taxon>
        <taxon>Ecdysozoa</taxon>
        <taxon>Arthropoda</taxon>
        <taxon>Hexapoda</taxon>
        <taxon>Insecta</taxon>
        <taxon>Pterygota</taxon>
        <taxon>Neoptera</taxon>
        <taxon>Endopterygota</taxon>
        <taxon>Hymenoptera</taxon>
        <taxon>Apocrita</taxon>
        <taxon>Ichneumonoidea</taxon>
        <taxon>Braconidae</taxon>
        <taxon>Microgastrinae</taxon>
        <taxon>Cotesia</taxon>
    </lineage>
</organism>
<feature type="domain" description="PTHB1 GAE" evidence="2">
    <location>
        <begin position="209"/>
        <end position="295"/>
    </location>
</feature>
<keyword evidence="6" id="KW-1185">Reference proteome</keyword>
<feature type="domain" description="PTHB1 N-terminal" evidence="1">
    <location>
        <begin position="6"/>
        <end position="135"/>
    </location>
</feature>
<dbReference type="Pfam" id="PF14728">
    <property type="entry name" value="PTHB1_GAE"/>
    <property type="match status" value="1"/>
</dbReference>
<protein>
    <submittedName>
        <fullName evidence="5">Similar to Bbs9: Protein PTHB1 (Mus musculus)</fullName>
    </submittedName>
</protein>
<dbReference type="InterPro" id="IPR055362">
    <property type="entry name" value="PTHB1_pf_dom"/>
</dbReference>
<accession>A0A8J2EI24</accession>
<evidence type="ECO:0000259" key="2">
    <source>
        <dbReference type="Pfam" id="PF14728"/>
    </source>
</evidence>
<evidence type="ECO:0000313" key="5">
    <source>
        <dbReference type="EMBL" id="CAG5073264.1"/>
    </source>
</evidence>
<dbReference type="PANTHER" id="PTHR20991:SF0">
    <property type="entry name" value="PROTEIN PTHB1"/>
    <property type="match status" value="1"/>
</dbReference>
<sequence>TDKNDNSDKWLEPDWTYNLGEAILGIQTVTLSSFEVGIIVLGERNLYCFRDNCTAVKYTKKLDYCPVCFHAYVIEPDGKLMVLVVADTDTLLVYEGATLKWSAQLPFTPVAIVRAQFQMTLKKGRLEACYLGAEPSLFVAPPINSRKFDIKAAQQELLELRKLSKKTAADKMTKAVMESEIVIKTTTEVSKDPPYDTHPENANSYAFTSPSCKMNIELSSYSIISDVEVNLSVLKPLVVTEDYYSFPSLRKCLSHGDRQQIQVKVEVNGTETILSSELRLTMSYETEKGDLKVVDKIIQLPLRILLRVCPPESTAAFTTTVKTSKLLIDYSQKQSSSSNALGLRHINSGHVVTIVLGTSTNRYRVQSNDALAMTLIVQQLLTRLCSRLNTNSAGSIVANITQNHLQLVQGNIEAHFKTRQQVQLILSELALLTSQLRNIEKRVLQSMREKNSRSLASSGLSILLESTYQLLLDQLDKLDSAQMELQHAAHKLHGSLKLVLMLIKSNDWEEIADVTLGALLRGTSKKSEHESSVKQLSWNEFKTTRDLLKLKKRIVHAVDRFNKPSDNAVLQEDE</sequence>
<dbReference type="AlphaFoldDB" id="A0A8J2EI24"/>
<dbReference type="GO" id="GO:0060271">
    <property type="term" value="P:cilium assembly"/>
    <property type="evidence" value="ECO:0007669"/>
    <property type="project" value="TreeGrafter"/>
</dbReference>
<comment type="caution">
    <text evidence="5">The sequence shown here is derived from an EMBL/GenBank/DDBJ whole genome shotgun (WGS) entry which is preliminary data.</text>
</comment>
<feature type="non-terminal residue" evidence="5">
    <location>
        <position position="1"/>
    </location>
</feature>
<feature type="domain" description="PTHB1 hairpin" evidence="4">
    <location>
        <begin position="404"/>
        <end position="506"/>
    </location>
</feature>
<dbReference type="InterPro" id="IPR028073">
    <property type="entry name" value="PHTB1_N_dom"/>
</dbReference>
<dbReference type="InterPro" id="IPR026511">
    <property type="entry name" value="PTHB1"/>
</dbReference>
<feature type="domain" description="PTHB1 platform" evidence="3">
    <location>
        <begin position="301"/>
        <end position="391"/>
    </location>
</feature>
<name>A0A8J2EI24_COTCN</name>
<dbReference type="GO" id="GO:0034464">
    <property type="term" value="C:BBSome"/>
    <property type="evidence" value="ECO:0007669"/>
    <property type="project" value="InterPro"/>
</dbReference>
<dbReference type="GO" id="GO:0016020">
    <property type="term" value="C:membrane"/>
    <property type="evidence" value="ECO:0007669"/>
    <property type="project" value="TreeGrafter"/>
</dbReference>
<feature type="non-terminal residue" evidence="5">
    <location>
        <position position="574"/>
    </location>
</feature>
<dbReference type="EMBL" id="CAJNRD030001114">
    <property type="protein sequence ID" value="CAG5073264.1"/>
    <property type="molecule type" value="Genomic_DNA"/>
</dbReference>
<gene>
    <name evidence="5" type="ORF">HICCMSTLAB_LOCUS251</name>
</gene>
<dbReference type="OrthoDB" id="10262646at2759"/>
<dbReference type="Proteomes" id="UP000786811">
    <property type="component" value="Unassembled WGS sequence"/>
</dbReference>
<reference evidence="5" key="1">
    <citation type="submission" date="2021-04" db="EMBL/GenBank/DDBJ databases">
        <authorList>
            <person name="Chebbi M.A.C M."/>
        </authorList>
    </citation>
    <scope>NUCLEOTIDE SEQUENCE</scope>
</reference>
<proteinExistence type="predicted"/>
<dbReference type="InterPro" id="IPR055363">
    <property type="entry name" value="PTHB1_hp_dom"/>
</dbReference>
<evidence type="ECO:0000259" key="1">
    <source>
        <dbReference type="Pfam" id="PF14727"/>
    </source>
</evidence>
<dbReference type="Pfam" id="PF14727">
    <property type="entry name" value="PHTB1_N"/>
    <property type="match status" value="1"/>
</dbReference>
<dbReference type="InterPro" id="IPR028074">
    <property type="entry name" value="PHTB1_GAE_dom"/>
</dbReference>
<dbReference type="Pfam" id="PF23337">
    <property type="entry name" value="PTHB1_pf"/>
    <property type="match status" value="1"/>
</dbReference>
<evidence type="ECO:0000313" key="6">
    <source>
        <dbReference type="Proteomes" id="UP000786811"/>
    </source>
</evidence>
<evidence type="ECO:0000259" key="4">
    <source>
        <dbReference type="Pfam" id="PF23338"/>
    </source>
</evidence>
<evidence type="ECO:0000259" key="3">
    <source>
        <dbReference type="Pfam" id="PF23337"/>
    </source>
</evidence>
<dbReference type="PANTHER" id="PTHR20991">
    <property type="entry name" value="PARATHYROID HORMONE-RESPONSIVE B1 GENE"/>
    <property type="match status" value="1"/>
</dbReference>